<dbReference type="InterPro" id="IPR005789">
    <property type="entry name" value="Thr_deHydtase_catblc"/>
</dbReference>
<dbReference type="InterPro" id="IPR044561">
    <property type="entry name" value="ACT_ThrD-II-like"/>
</dbReference>
<dbReference type="CDD" id="cd04886">
    <property type="entry name" value="ACT_ThrD-II-like"/>
    <property type="match status" value="1"/>
</dbReference>
<organism evidence="7 8">
    <name type="scientific">Epidermidibacterium keratini</name>
    <dbReference type="NCBI Taxonomy" id="1891644"/>
    <lineage>
        <taxon>Bacteria</taxon>
        <taxon>Bacillati</taxon>
        <taxon>Actinomycetota</taxon>
        <taxon>Actinomycetes</taxon>
        <taxon>Sporichthyales</taxon>
        <taxon>Sporichthyaceae</taxon>
        <taxon>Epidermidibacterium</taxon>
    </lineage>
</organism>
<dbReference type="InterPro" id="IPR045865">
    <property type="entry name" value="ACT-like_dom_sf"/>
</dbReference>
<keyword evidence="5 7" id="KW-0456">Lyase</keyword>
<dbReference type="InterPro" id="IPR002912">
    <property type="entry name" value="ACT_dom"/>
</dbReference>
<evidence type="ECO:0000256" key="5">
    <source>
        <dbReference type="ARBA" id="ARBA00023239"/>
    </source>
</evidence>
<evidence type="ECO:0000256" key="2">
    <source>
        <dbReference type="ARBA" id="ARBA00010869"/>
    </source>
</evidence>
<keyword evidence="4" id="KW-0663">Pyridoxal phosphate</keyword>
<proteinExistence type="inferred from homology"/>
<evidence type="ECO:0000256" key="1">
    <source>
        <dbReference type="ARBA" id="ARBA00001933"/>
    </source>
</evidence>
<comment type="cofactor">
    <cofactor evidence="1">
        <name>pyridoxal 5'-phosphate</name>
        <dbReference type="ChEBI" id="CHEBI:597326"/>
    </cofactor>
</comment>
<dbReference type="Pfam" id="PF00291">
    <property type="entry name" value="PALP"/>
    <property type="match status" value="1"/>
</dbReference>
<evidence type="ECO:0000256" key="3">
    <source>
        <dbReference type="ARBA" id="ARBA00012096"/>
    </source>
</evidence>
<evidence type="ECO:0000259" key="6">
    <source>
        <dbReference type="PROSITE" id="PS51671"/>
    </source>
</evidence>
<dbReference type="InterPro" id="IPR036052">
    <property type="entry name" value="TrpB-like_PALP_sf"/>
</dbReference>
<name>A0A7L4YQF2_9ACTN</name>
<dbReference type="InterPro" id="IPR050147">
    <property type="entry name" value="Ser/Thr_Dehydratase"/>
</dbReference>
<dbReference type="SUPFAM" id="SSF53686">
    <property type="entry name" value="Tryptophan synthase beta subunit-like PLP-dependent enzymes"/>
    <property type="match status" value="1"/>
</dbReference>
<dbReference type="NCBIfam" id="TIGR01127">
    <property type="entry name" value="ilvA_1Cterm"/>
    <property type="match status" value="1"/>
</dbReference>
<protein>
    <recommendedName>
        <fullName evidence="3">threonine ammonia-lyase</fullName>
        <ecNumber evidence="3">4.3.1.19</ecNumber>
    </recommendedName>
</protein>
<dbReference type="OrthoDB" id="9811476at2"/>
<dbReference type="InterPro" id="IPR001926">
    <property type="entry name" value="TrpB-like_PALP"/>
</dbReference>
<dbReference type="GO" id="GO:0003941">
    <property type="term" value="F:L-serine ammonia-lyase activity"/>
    <property type="evidence" value="ECO:0007669"/>
    <property type="project" value="TreeGrafter"/>
</dbReference>
<comment type="similarity">
    <text evidence="2">Belongs to the serine/threonine dehydratase family.</text>
</comment>
<feature type="domain" description="ACT" evidence="6">
    <location>
        <begin position="328"/>
        <end position="405"/>
    </location>
</feature>
<dbReference type="GO" id="GO:0006565">
    <property type="term" value="P:L-serine catabolic process"/>
    <property type="evidence" value="ECO:0007669"/>
    <property type="project" value="TreeGrafter"/>
</dbReference>
<dbReference type="GO" id="GO:0009097">
    <property type="term" value="P:isoleucine biosynthetic process"/>
    <property type="evidence" value="ECO:0007669"/>
    <property type="project" value="TreeGrafter"/>
</dbReference>
<dbReference type="CDD" id="cd01562">
    <property type="entry name" value="Thr-dehyd"/>
    <property type="match status" value="1"/>
</dbReference>
<dbReference type="Proteomes" id="UP000463857">
    <property type="component" value="Chromosome"/>
</dbReference>
<evidence type="ECO:0000313" key="8">
    <source>
        <dbReference type="Proteomes" id="UP000463857"/>
    </source>
</evidence>
<dbReference type="PANTHER" id="PTHR48078">
    <property type="entry name" value="THREONINE DEHYDRATASE, MITOCHONDRIAL-RELATED"/>
    <property type="match status" value="1"/>
</dbReference>
<gene>
    <name evidence="7" type="ORF">EK0264_14075</name>
</gene>
<dbReference type="GO" id="GO:0004794">
    <property type="term" value="F:threonine deaminase activity"/>
    <property type="evidence" value="ECO:0007669"/>
    <property type="project" value="UniProtKB-EC"/>
</dbReference>
<dbReference type="Gene3D" id="3.30.70.260">
    <property type="match status" value="1"/>
</dbReference>
<dbReference type="Pfam" id="PF01842">
    <property type="entry name" value="ACT"/>
    <property type="match status" value="1"/>
</dbReference>
<keyword evidence="8" id="KW-1185">Reference proteome</keyword>
<evidence type="ECO:0000313" key="7">
    <source>
        <dbReference type="EMBL" id="QHC01298.1"/>
    </source>
</evidence>
<accession>A0A7L4YQF2</accession>
<dbReference type="FunFam" id="3.40.50.1100:FF:000007">
    <property type="entry name" value="L-threonine dehydratase catabolic TdcB"/>
    <property type="match status" value="1"/>
</dbReference>
<dbReference type="PANTHER" id="PTHR48078:SF6">
    <property type="entry name" value="L-THREONINE DEHYDRATASE CATABOLIC TDCB"/>
    <property type="match status" value="1"/>
</dbReference>
<dbReference type="EMBL" id="CP047156">
    <property type="protein sequence ID" value="QHC01298.1"/>
    <property type="molecule type" value="Genomic_DNA"/>
</dbReference>
<sequence>MSLISYDDVVAAREITSGVLRETPLEMSRALEQRVGGPVYLKCENLQRAGSFKIRGAFVRLSRLSEAERNRGVVAASAGNHAQGVALAAQILGIEAMVFMPVTAPLPKLAATKGYGAQVRQVGADLGGALIAAQEYAEQTGAVFIHPFDHPDLIAGQGTCGLEILEQCPDVRTIVVATGGGGLLSGIAAAVRPQRPDVRIIGVQAAGAAAFPPSLQAGHPVSLERMATMADGIAVPRPAEITFEHVSGLVDDIITVTEDDISRALLFAIERAKLVIEPAGAAAIAGVLADPPAFEPPVVAVISGGNIDPLLLMRVMQHGMVAAGRYLSLRCAVPDQPGSLATLVSFIAQRGANVIDVEHSRLSSRLSLGDVEIELRLETKGAEHAAQIVEALRAAGYGVVCEPTV</sequence>
<dbReference type="KEGG" id="eke:EK0264_14075"/>
<evidence type="ECO:0000256" key="4">
    <source>
        <dbReference type="ARBA" id="ARBA00022898"/>
    </source>
</evidence>
<reference evidence="7 8" key="1">
    <citation type="journal article" date="2018" name="Int. J. Syst. Evol. Microbiol.">
        <title>Epidermidibacterium keratini gen. nov., sp. nov., a member of the family Sporichthyaceae, isolated from keratin epidermis.</title>
        <authorList>
            <person name="Lee D.G."/>
            <person name="Trujillo M.E."/>
            <person name="Kang S."/>
            <person name="Nam J.J."/>
            <person name="Kim Y.J."/>
        </authorList>
    </citation>
    <scope>NUCLEOTIDE SEQUENCE [LARGE SCALE GENOMIC DNA]</scope>
    <source>
        <strain evidence="7 8">EPI-7</strain>
    </source>
</reference>
<dbReference type="InParanoid" id="A0A7L4YQF2"/>
<dbReference type="PROSITE" id="PS51671">
    <property type="entry name" value="ACT"/>
    <property type="match status" value="1"/>
</dbReference>
<dbReference type="EC" id="4.3.1.19" evidence="3"/>
<dbReference type="SUPFAM" id="SSF55021">
    <property type="entry name" value="ACT-like"/>
    <property type="match status" value="1"/>
</dbReference>
<dbReference type="RefSeq" id="WP_159546435.1">
    <property type="nucleotide sequence ID" value="NZ_CP047156.1"/>
</dbReference>
<dbReference type="GO" id="GO:0006567">
    <property type="term" value="P:L-threonine catabolic process"/>
    <property type="evidence" value="ECO:0007669"/>
    <property type="project" value="InterPro"/>
</dbReference>
<dbReference type="Gene3D" id="3.40.50.1100">
    <property type="match status" value="2"/>
</dbReference>
<dbReference type="AlphaFoldDB" id="A0A7L4YQF2"/>